<dbReference type="AlphaFoldDB" id="A0A6M3KGX0"/>
<dbReference type="EMBL" id="MT142448">
    <property type="protein sequence ID" value="QJA81122.1"/>
    <property type="molecule type" value="Genomic_DNA"/>
</dbReference>
<accession>A0A6M3KGX0</accession>
<reference evidence="1" key="1">
    <citation type="submission" date="2020-03" db="EMBL/GenBank/DDBJ databases">
        <title>The deep terrestrial virosphere.</title>
        <authorList>
            <person name="Holmfeldt K."/>
            <person name="Nilsson E."/>
            <person name="Simone D."/>
            <person name="Lopez-Fernandez M."/>
            <person name="Wu X."/>
            <person name="de Brujin I."/>
            <person name="Lundin D."/>
            <person name="Andersson A."/>
            <person name="Bertilsson S."/>
            <person name="Dopson M."/>
        </authorList>
    </citation>
    <scope>NUCLEOTIDE SEQUENCE</scope>
    <source>
        <strain evidence="1">MM415A00584</strain>
    </source>
</reference>
<sequence>MRKLLFIILLLCIPVLCFSSPPARQNTYTAGDTILSDDVTENEDAIFNYLTSGVDTIKDGIIVNADISSSANIQSSKLNLDAVDTMTITSSLTLSSTTSMGWEIATSANQACITTCTNACIFGFDDGNSTIVACGDSSADRCLCGGQE</sequence>
<gene>
    <name evidence="1" type="ORF">MM415A00584_0009</name>
</gene>
<proteinExistence type="predicted"/>
<organism evidence="1">
    <name type="scientific">viral metagenome</name>
    <dbReference type="NCBI Taxonomy" id="1070528"/>
    <lineage>
        <taxon>unclassified sequences</taxon>
        <taxon>metagenomes</taxon>
        <taxon>organismal metagenomes</taxon>
    </lineage>
</organism>
<protein>
    <submittedName>
        <fullName evidence="1">Uncharacterized protein</fullName>
    </submittedName>
</protein>
<name>A0A6M3KGX0_9ZZZZ</name>
<evidence type="ECO:0000313" key="1">
    <source>
        <dbReference type="EMBL" id="QJA81122.1"/>
    </source>
</evidence>